<reference evidence="1 2" key="1">
    <citation type="submission" date="2019-02" db="EMBL/GenBank/DDBJ databases">
        <title>Deep-cultivation of Planctomycetes and their phenomic and genomic characterization uncovers novel biology.</title>
        <authorList>
            <person name="Wiegand S."/>
            <person name="Jogler M."/>
            <person name="Boedeker C."/>
            <person name="Pinto D."/>
            <person name="Vollmers J."/>
            <person name="Rivas-Marin E."/>
            <person name="Kohn T."/>
            <person name="Peeters S.H."/>
            <person name="Heuer A."/>
            <person name="Rast P."/>
            <person name="Oberbeckmann S."/>
            <person name="Bunk B."/>
            <person name="Jeske O."/>
            <person name="Meyerdierks A."/>
            <person name="Storesund J.E."/>
            <person name="Kallscheuer N."/>
            <person name="Luecker S."/>
            <person name="Lage O.M."/>
            <person name="Pohl T."/>
            <person name="Merkel B.J."/>
            <person name="Hornburger P."/>
            <person name="Mueller R.-W."/>
            <person name="Bruemmer F."/>
            <person name="Labrenz M."/>
            <person name="Spormann A.M."/>
            <person name="Op den Camp H."/>
            <person name="Overmann J."/>
            <person name="Amann R."/>
            <person name="Jetten M.S.M."/>
            <person name="Mascher T."/>
            <person name="Medema M.H."/>
            <person name="Devos D.P."/>
            <person name="Kaster A.-K."/>
            <person name="Ovreas L."/>
            <person name="Rohde M."/>
            <person name="Galperin M.Y."/>
            <person name="Jogler C."/>
        </authorList>
    </citation>
    <scope>NUCLEOTIDE SEQUENCE [LARGE SCALE GENOMIC DNA]</scope>
    <source>
        <strain evidence="1 2">Pan44</strain>
    </source>
</reference>
<sequence>METNSRKTEFDSAIIRVEMLKRFQLTAQAKAGDDEGRSLEVDGKCVRLAPQQRELSTAPFGKDRI</sequence>
<dbReference type="Proteomes" id="UP000315700">
    <property type="component" value="Chromosome"/>
</dbReference>
<dbReference type="RefSeq" id="WP_145028421.1">
    <property type="nucleotide sequence ID" value="NZ_CP036271.1"/>
</dbReference>
<evidence type="ECO:0000313" key="2">
    <source>
        <dbReference type="Proteomes" id="UP000315700"/>
    </source>
</evidence>
<organism evidence="1 2">
    <name type="scientific">Caulifigura coniformis</name>
    <dbReference type="NCBI Taxonomy" id="2527983"/>
    <lineage>
        <taxon>Bacteria</taxon>
        <taxon>Pseudomonadati</taxon>
        <taxon>Planctomycetota</taxon>
        <taxon>Planctomycetia</taxon>
        <taxon>Planctomycetales</taxon>
        <taxon>Planctomycetaceae</taxon>
        <taxon>Caulifigura</taxon>
    </lineage>
</organism>
<protein>
    <submittedName>
        <fullName evidence="1">Uncharacterized protein</fullName>
    </submittedName>
</protein>
<evidence type="ECO:0000313" key="1">
    <source>
        <dbReference type="EMBL" id="QDT53310.1"/>
    </source>
</evidence>
<proteinExistence type="predicted"/>
<dbReference type="KEGG" id="ccos:Pan44_13260"/>
<name>A0A517SAZ2_9PLAN</name>
<dbReference type="InParanoid" id="A0A517SAZ2"/>
<dbReference type="AlphaFoldDB" id="A0A517SAZ2"/>
<accession>A0A517SAZ2</accession>
<keyword evidence="2" id="KW-1185">Reference proteome</keyword>
<dbReference type="EMBL" id="CP036271">
    <property type="protein sequence ID" value="QDT53310.1"/>
    <property type="molecule type" value="Genomic_DNA"/>
</dbReference>
<gene>
    <name evidence="1" type="ORF">Pan44_13260</name>
</gene>